<dbReference type="PANTHER" id="PTHR11662">
    <property type="entry name" value="SOLUTE CARRIER FAMILY 17"/>
    <property type="match status" value="1"/>
</dbReference>
<evidence type="ECO:0000256" key="1">
    <source>
        <dbReference type="ARBA" id="ARBA00004141"/>
    </source>
</evidence>
<dbReference type="GO" id="GO:0015293">
    <property type="term" value="F:symporter activity"/>
    <property type="evidence" value="ECO:0007669"/>
    <property type="project" value="UniProtKB-KW"/>
</dbReference>
<evidence type="ECO:0000256" key="7">
    <source>
        <dbReference type="SAM" id="Phobius"/>
    </source>
</evidence>
<keyword evidence="3 7" id="KW-0812">Transmembrane</keyword>
<dbReference type="GO" id="GO:0006820">
    <property type="term" value="P:monoatomic anion transport"/>
    <property type="evidence" value="ECO:0007669"/>
    <property type="project" value="TreeGrafter"/>
</dbReference>
<keyword evidence="5 7" id="KW-1133">Transmembrane helix</keyword>
<dbReference type="InterPro" id="IPR050382">
    <property type="entry name" value="MFS_Na/Anion_cotransporter"/>
</dbReference>
<comment type="subcellular location">
    <subcellularLocation>
        <location evidence="1">Membrane</location>
        <topology evidence="1">Multi-pass membrane protein</topology>
    </subcellularLocation>
</comment>
<dbReference type="InterPro" id="IPR036259">
    <property type="entry name" value="MFS_trans_sf"/>
</dbReference>
<dbReference type="FunFam" id="1.20.1250.20:FF:000003">
    <property type="entry name" value="Solute carrier family 17 member 3"/>
    <property type="match status" value="1"/>
</dbReference>
<dbReference type="PANTHER" id="PTHR11662:SF399">
    <property type="entry name" value="FI19708P1-RELATED"/>
    <property type="match status" value="1"/>
</dbReference>
<dbReference type="SUPFAM" id="SSF103473">
    <property type="entry name" value="MFS general substrate transporter"/>
    <property type="match status" value="1"/>
</dbReference>
<sequence>MPTGQLLPAILLVGVSYAGREHSTLAMSLLTVGIALTGFQYGGGLFLSPGDIAPRYTGVVYGISNTMATLPGFLSPMAIGYLTEDQSQEQWRVVFFISAAIYVFGSLFFNLFASASLQPWAQPSSDDYEVTVQTPQEEFLEERL</sequence>
<gene>
    <name evidence="8" type="ORF">ElyMa_004721600</name>
</gene>
<comment type="caution">
    <text evidence="8">The sequence shown here is derived from an EMBL/GenBank/DDBJ whole genome shotgun (WGS) entry which is preliminary data.</text>
</comment>
<accession>A0AAV4IAZ0</accession>
<proteinExistence type="predicted"/>
<evidence type="ECO:0000256" key="3">
    <source>
        <dbReference type="ARBA" id="ARBA00022692"/>
    </source>
</evidence>
<name>A0AAV4IAZ0_9GAST</name>
<dbReference type="GO" id="GO:0016020">
    <property type="term" value="C:membrane"/>
    <property type="evidence" value="ECO:0007669"/>
    <property type="project" value="UniProtKB-SubCell"/>
</dbReference>
<keyword evidence="6 7" id="KW-0472">Membrane</keyword>
<dbReference type="AlphaFoldDB" id="A0AAV4IAZ0"/>
<keyword evidence="2" id="KW-0813">Transport</keyword>
<evidence type="ECO:0000313" key="9">
    <source>
        <dbReference type="Proteomes" id="UP000762676"/>
    </source>
</evidence>
<organism evidence="8 9">
    <name type="scientific">Elysia marginata</name>
    <dbReference type="NCBI Taxonomy" id="1093978"/>
    <lineage>
        <taxon>Eukaryota</taxon>
        <taxon>Metazoa</taxon>
        <taxon>Spiralia</taxon>
        <taxon>Lophotrochozoa</taxon>
        <taxon>Mollusca</taxon>
        <taxon>Gastropoda</taxon>
        <taxon>Heterobranchia</taxon>
        <taxon>Euthyneura</taxon>
        <taxon>Panpulmonata</taxon>
        <taxon>Sacoglossa</taxon>
        <taxon>Placobranchoidea</taxon>
        <taxon>Plakobranchidae</taxon>
        <taxon>Elysia</taxon>
    </lineage>
</organism>
<dbReference type="Gene3D" id="1.20.1250.20">
    <property type="entry name" value="MFS general substrate transporter like domains"/>
    <property type="match status" value="1"/>
</dbReference>
<dbReference type="Proteomes" id="UP000762676">
    <property type="component" value="Unassembled WGS sequence"/>
</dbReference>
<protein>
    <submittedName>
        <fullName evidence="8">Vesicular glutamate transporter 2</fullName>
    </submittedName>
</protein>
<feature type="transmembrane region" description="Helical" evidence="7">
    <location>
        <begin position="28"/>
        <end position="47"/>
    </location>
</feature>
<keyword evidence="4" id="KW-0769">Symport</keyword>
<evidence type="ECO:0000313" key="8">
    <source>
        <dbReference type="EMBL" id="GFS07070.1"/>
    </source>
</evidence>
<feature type="transmembrane region" description="Helical" evidence="7">
    <location>
        <begin position="93"/>
        <end position="113"/>
    </location>
</feature>
<evidence type="ECO:0000256" key="6">
    <source>
        <dbReference type="ARBA" id="ARBA00023136"/>
    </source>
</evidence>
<evidence type="ECO:0000256" key="5">
    <source>
        <dbReference type="ARBA" id="ARBA00022989"/>
    </source>
</evidence>
<feature type="transmembrane region" description="Helical" evidence="7">
    <location>
        <begin position="59"/>
        <end position="81"/>
    </location>
</feature>
<reference evidence="8 9" key="1">
    <citation type="journal article" date="2021" name="Elife">
        <title>Chloroplast acquisition without the gene transfer in kleptoplastic sea slugs, Plakobranchus ocellatus.</title>
        <authorList>
            <person name="Maeda T."/>
            <person name="Takahashi S."/>
            <person name="Yoshida T."/>
            <person name="Shimamura S."/>
            <person name="Takaki Y."/>
            <person name="Nagai Y."/>
            <person name="Toyoda A."/>
            <person name="Suzuki Y."/>
            <person name="Arimoto A."/>
            <person name="Ishii H."/>
            <person name="Satoh N."/>
            <person name="Nishiyama T."/>
            <person name="Hasebe M."/>
            <person name="Maruyama T."/>
            <person name="Minagawa J."/>
            <person name="Obokata J."/>
            <person name="Shigenobu S."/>
        </authorList>
    </citation>
    <scope>NUCLEOTIDE SEQUENCE [LARGE SCALE GENOMIC DNA]</scope>
</reference>
<keyword evidence="9" id="KW-1185">Reference proteome</keyword>
<evidence type="ECO:0000256" key="4">
    <source>
        <dbReference type="ARBA" id="ARBA00022847"/>
    </source>
</evidence>
<evidence type="ECO:0000256" key="2">
    <source>
        <dbReference type="ARBA" id="ARBA00022448"/>
    </source>
</evidence>
<dbReference type="EMBL" id="BMAT01009483">
    <property type="protein sequence ID" value="GFS07070.1"/>
    <property type="molecule type" value="Genomic_DNA"/>
</dbReference>